<dbReference type="InterPro" id="IPR036291">
    <property type="entry name" value="NAD(P)-bd_dom_sf"/>
</dbReference>
<dbReference type="Gene3D" id="3.40.50.720">
    <property type="entry name" value="NAD(P)-binding Rossmann-like Domain"/>
    <property type="match status" value="1"/>
</dbReference>
<proteinExistence type="predicted"/>
<dbReference type="InterPro" id="IPR001509">
    <property type="entry name" value="Epimerase_deHydtase"/>
</dbReference>
<dbReference type="PANTHER" id="PTHR12126">
    <property type="entry name" value="NADH-UBIQUINONE OXIDOREDUCTASE 39 KDA SUBUNIT-RELATED"/>
    <property type="match status" value="1"/>
</dbReference>
<accession>A0ABW5QKP1</accession>
<name>A0ABW5QKP1_9HYPH</name>
<reference evidence="3" key="1">
    <citation type="journal article" date="2019" name="Int. J. Syst. Evol. Microbiol.">
        <title>The Global Catalogue of Microorganisms (GCM) 10K type strain sequencing project: providing services to taxonomists for standard genome sequencing and annotation.</title>
        <authorList>
            <consortium name="The Broad Institute Genomics Platform"/>
            <consortium name="The Broad Institute Genome Sequencing Center for Infectious Disease"/>
            <person name="Wu L."/>
            <person name="Ma J."/>
        </authorList>
    </citation>
    <scope>NUCLEOTIDE SEQUENCE [LARGE SCALE GENOMIC DNA]</scope>
    <source>
        <strain evidence="3">CCM 7427</strain>
    </source>
</reference>
<dbReference type="Pfam" id="PF01370">
    <property type="entry name" value="Epimerase"/>
    <property type="match status" value="1"/>
</dbReference>
<organism evidence="2 3">
    <name type="scientific">Devosia albogilva</name>
    <dbReference type="NCBI Taxonomy" id="429726"/>
    <lineage>
        <taxon>Bacteria</taxon>
        <taxon>Pseudomonadati</taxon>
        <taxon>Pseudomonadota</taxon>
        <taxon>Alphaproteobacteria</taxon>
        <taxon>Hyphomicrobiales</taxon>
        <taxon>Devosiaceae</taxon>
        <taxon>Devosia</taxon>
    </lineage>
</organism>
<dbReference type="InterPro" id="IPR051207">
    <property type="entry name" value="ComplexI_NDUFA9_subunit"/>
</dbReference>
<evidence type="ECO:0000259" key="1">
    <source>
        <dbReference type="Pfam" id="PF01370"/>
    </source>
</evidence>
<dbReference type="SUPFAM" id="SSF51735">
    <property type="entry name" value="NAD(P)-binding Rossmann-fold domains"/>
    <property type="match status" value="1"/>
</dbReference>
<dbReference type="CDD" id="cd05271">
    <property type="entry name" value="NDUFA9_like_SDR_a"/>
    <property type="match status" value="1"/>
</dbReference>
<sequence>MERYQSKLVTIFGGGGFVGTQVVQELARRGHRVRVAVRRPNLAIHTRMFGNVGQIHPIQANIRNAESVRRAVEGAHIVINLVGVGKDSGPQTFEAVHVEGAATVAREARAAGAASLVHMSALGVDAAAEVSRYARSKLDGEARVREAFPDAVIMRPSLIFGQDDGFFNMMAGFARILPVMPLIGGKTRFQPVYVGDVAQAIALAAEGSVKVGRIYELGGPEVVTHRELLSLILKESGRNRPLLPVPTAIARLMSMVPGGPITTDQVRLLHVDNVVSDAAIKDKRTLAGFGIPPVGMATILPTYLWRFRPHGEFDRPTTDAEGVRP</sequence>
<feature type="domain" description="NAD-dependent epimerase/dehydratase" evidence="1">
    <location>
        <begin position="9"/>
        <end position="218"/>
    </location>
</feature>
<dbReference type="RefSeq" id="WP_386833197.1">
    <property type="nucleotide sequence ID" value="NZ_JBHUNP010000001.1"/>
</dbReference>
<keyword evidence="3" id="KW-1185">Reference proteome</keyword>
<evidence type="ECO:0000313" key="2">
    <source>
        <dbReference type="EMBL" id="MFD2648117.1"/>
    </source>
</evidence>
<gene>
    <name evidence="2" type="ORF">ACFSX5_09975</name>
</gene>
<comment type="caution">
    <text evidence="2">The sequence shown here is derived from an EMBL/GenBank/DDBJ whole genome shotgun (WGS) entry which is preliminary data.</text>
</comment>
<dbReference type="Proteomes" id="UP001597521">
    <property type="component" value="Unassembled WGS sequence"/>
</dbReference>
<evidence type="ECO:0000313" key="3">
    <source>
        <dbReference type="Proteomes" id="UP001597521"/>
    </source>
</evidence>
<dbReference type="PANTHER" id="PTHR12126:SF11">
    <property type="entry name" value="NADH DEHYDROGENASE [UBIQUINONE] 1 ALPHA SUBCOMPLEX SUBUNIT 9, MITOCHONDRIAL"/>
    <property type="match status" value="1"/>
</dbReference>
<protein>
    <submittedName>
        <fullName evidence="2">Complex I NDUFA9 subunit family protein</fullName>
    </submittedName>
</protein>
<dbReference type="EMBL" id="JBHUNP010000001">
    <property type="protein sequence ID" value="MFD2648117.1"/>
    <property type="molecule type" value="Genomic_DNA"/>
</dbReference>